<dbReference type="Pfam" id="PF07670">
    <property type="entry name" value="Gate"/>
    <property type="match status" value="1"/>
</dbReference>
<reference evidence="3" key="1">
    <citation type="journal article" date="2021" name="PeerJ">
        <title>Extensive microbial diversity within the chicken gut microbiome revealed by metagenomics and culture.</title>
        <authorList>
            <person name="Gilroy R."/>
            <person name="Ravi A."/>
            <person name="Getino M."/>
            <person name="Pursley I."/>
            <person name="Horton D.L."/>
            <person name="Alikhan N.F."/>
            <person name="Baker D."/>
            <person name="Gharbi K."/>
            <person name="Hall N."/>
            <person name="Watson M."/>
            <person name="Adriaenssens E.M."/>
            <person name="Foster-Nyarko E."/>
            <person name="Jarju S."/>
            <person name="Secka A."/>
            <person name="Antonio M."/>
            <person name="Oren A."/>
            <person name="Chaudhuri R.R."/>
            <person name="La Ragione R."/>
            <person name="Hildebrand F."/>
            <person name="Pallen M.J."/>
        </authorList>
    </citation>
    <scope>NUCLEOTIDE SEQUENCE</scope>
    <source>
        <strain evidence="3">CHK192-8294</strain>
    </source>
</reference>
<dbReference type="EMBL" id="DWXO01000059">
    <property type="protein sequence ID" value="HJB80526.1"/>
    <property type="molecule type" value="Genomic_DNA"/>
</dbReference>
<evidence type="ECO:0000313" key="3">
    <source>
        <dbReference type="EMBL" id="HJB80526.1"/>
    </source>
</evidence>
<gene>
    <name evidence="3" type="ORF">H9712_06040</name>
</gene>
<feature type="domain" description="Nucleoside transporter/FeoB GTPase Gate" evidence="2">
    <location>
        <begin position="33"/>
        <end position="127"/>
    </location>
</feature>
<dbReference type="InterPro" id="IPR011642">
    <property type="entry name" value="Gate_dom"/>
</dbReference>
<proteinExistence type="predicted"/>
<reference evidence="3" key="2">
    <citation type="submission" date="2021-04" db="EMBL/GenBank/DDBJ databases">
        <authorList>
            <person name="Gilroy R."/>
        </authorList>
    </citation>
    <scope>NUCLEOTIDE SEQUENCE</scope>
    <source>
        <strain evidence="3">CHK192-8294</strain>
    </source>
</reference>
<comment type="caution">
    <text evidence="3">The sequence shown here is derived from an EMBL/GenBank/DDBJ whole genome shotgun (WGS) entry which is preliminary data.</text>
</comment>
<name>A0A9D2SBF2_9FIRM</name>
<keyword evidence="1" id="KW-0812">Transmembrane</keyword>
<evidence type="ECO:0000259" key="2">
    <source>
        <dbReference type="Pfam" id="PF07670"/>
    </source>
</evidence>
<organism evidence="3 4">
    <name type="scientific">Candidatus Flavonifractor intestinigallinarum</name>
    <dbReference type="NCBI Taxonomy" id="2838586"/>
    <lineage>
        <taxon>Bacteria</taxon>
        <taxon>Bacillati</taxon>
        <taxon>Bacillota</taxon>
        <taxon>Clostridia</taxon>
        <taxon>Eubacteriales</taxon>
        <taxon>Oscillospiraceae</taxon>
        <taxon>Flavonifractor</taxon>
    </lineage>
</organism>
<protein>
    <submittedName>
        <fullName evidence="3">Nucleoside recognition protein</fullName>
    </submittedName>
</protein>
<evidence type="ECO:0000256" key="1">
    <source>
        <dbReference type="SAM" id="Phobius"/>
    </source>
</evidence>
<feature type="transmembrane region" description="Helical" evidence="1">
    <location>
        <begin position="140"/>
        <end position="164"/>
    </location>
</feature>
<feature type="transmembrane region" description="Helical" evidence="1">
    <location>
        <begin position="108"/>
        <end position="128"/>
    </location>
</feature>
<keyword evidence="1" id="KW-1133">Transmembrane helix</keyword>
<dbReference type="NCBIfam" id="NF007811">
    <property type="entry name" value="PRK10519.1"/>
    <property type="match status" value="1"/>
</dbReference>
<evidence type="ECO:0000313" key="4">
    <source>
        <dbReference type="Proteomes" id="UP000823921"/>
    </source>
</evidence>
<feature type="transmembrane region" description="Helical" evidence="1">
    <location>
        <begin position="75"/>
        <end position="96"/>
    </location>
</feature>
<dbReference type="Proteomes" id="UP000823921">
    <property type="component" value="Unassembled WGS sequence"/>
</dbReference>
<keyword evidence="1" id="KW-0472">Membrane</keyword>
<accession>A0A9D2SBF2</accession>
<feature type="transmembrane region" description="Helical" evidence="1">
    <location>
        <begin position="46"/>
        <end position="68"/>
    </location>
</feature>
<dbReference type="AlphaFoldDB" id="A0A9D2SBF2"/>
<sequence length="165" mass="17251">MSEKPAVAAAPKASVVDTFLKGCVRGFKVGIENITPAMILGYTLVYILQATGLMDLLGTVFSPVMGLFGLPGEAFAVLISAFFAKASGCATAATMYAAGTLTLGQASMLLPACILMGTLIGHYARIVLVTDSNKKWHPLLLVIPLLDAAISLVVMRIILTFMGVS</sequence>